<dbReference type="AlphaFoldDB" id="A0A086ZLF1"/>
<evidence type="ECO:0000259" key="3">
    <source>
        <dbReference type="PROSITE" id="PS50977"/>
    </source>
</evidence>
<organism evidence="4 6">
    <name type="scientific">Bifidobacterium boum</name>
    <dbReference type="NCBI Taxonomy" id="78343"/>
    <lineage>
        <taxon>Bacteria</taxon>
        <taxon>Bacillati</taxon>
        <taxon>Actinomycetota</taxon>
        <taxon>Actinomycetes</taxon>
        <taxon>Bifidobacteriales</taxon>
        <taxon>Bifidobacteriaceae</taxon>
        <taxon>Bifidobacterium</taxon>
    </lineage>
</organism>
<dbReference type="Pfam" id="PF00440">
    <property type="entry name" value="TetR_N"/>
    <property type="match status" value="1"/>
</dbReference>
<protein>
    <submittedName>
        <fullName evidence="4">TetR family transcriptional regulator</fullName>
    </submittedName>
</protein>
<reference evidence="4 6" key="1">
    <citation type="submission" date="2014-03" db="EMBL/GenBank/DDBJ databases">
        <title>Genomics of Bifidobacteria.</title>
        <authorList>
            <person name="Ventura M."/>
            <person name="Milani C."/>
            <person name="Lugli G.A."/>
        </authorList>
    </citation>
    <scope>NUCLEOTIDE SEQUENCE [LARGE SCALE GENOMIC DNA]</scope>
    <source>
        <strain evidence="4 6">LMG 10736</strain>
    </source>
</reference>
<gene>
    <name evidence="4" type="ORF">BBOU_0898</name>
    <name evidence="5" type="ORF">HF843_00860</name>
</gene>
<dbReference type="Gene3D" id="1.10.357.10">
    <property type="entry name" value="Tetracycline Repressor, domain 2"/>
    <property type="match status" value="1"/>
</dbReference>
<dbReference type="InterPro" id="IPR050624">
    <property type="entry name" value="HTH-type_Tx_Regulator"/>
</dbReference>
<feature type="DNA-binding region" description="H-T-H motif" evidence="2">
    <location>
        <begin position="34"/>
        <end position="53"/>
    </location>
</feature>
<dbReference type="PANTHER" id="PTHR43479">
    <property type="entry name" value="ACREF/ENVCD OPERON REPRESSOR-RELATED"/>
    <property type="match status" value="1"/>
</dbReference>
<evidence type="ECO:0000313" key="5">
    <source>
        <dbReference type="EMBL" id="NMF01760.1"/>
    </source>
</evidence>
<dbReference type="EMBL" id="JABAGJ010000001">
    <property type="protein sequence ID" value="NMF01760.1"/>
    <property type="molecule type" value="Genomic_DNA"/>
</dbReference>
<evidence type="ECO:0000256" key="2">
    <source>
        <dbReference type="PROSITE-ProRule" id="PRU00335"/>
    </source>
</evidence>
<dbReference type="InterPro" id="IPR009057">
    <property type="entry name" value="Homeodomain-like_sf"/>
</dbReference>
<dbReference type="EMBL" id="JGYQ01000013">
    <property type="protein sequence ID" value="KFI47351.1"/>
    <property type="molecule type" value="Genomic_DNA"/>
</dbReference>
<dbReference type="SUPFAM" id="SSF46689">
    <property type="entry name" value="Homeodomain-like"/>
    <property type="match status" value="1"/>
</dbReference>
<dbReference type="RefSeq" id="WP_026503376.1">
    <property type="nucleotide sequence ID" value="NZ_JABAGJ010000001.1"/>
</dbReference>
<dbReference type="GO" id="GO:0003677">
    <property type="term" value="F:DNA binding"/>
    <property type="evidence" value="ECO:0007669"/>
    <property type="project" value="UniProtKB-UniRule"/>
</dbReference>
<feature type="domain" description="HTH tetR-type" evidence="3">
    <location>
        <begin position="11"/>
        <end position="71"/>
    </location>
</feature>
<evidence type="ECO:0000256" key="1">
    <source>
        <dbReference type="ARBA" id="ARBA00023125"/>
    </source>
</evidence>
<sequence length="213" mass="24363">MPRPRRDSEILPAKERMENAFWELLASRDYHKITVTDIVREADVNRNSFYYHFSSLSELADAAILHMVENTPVSLPRPNTNPETAWRTNIAKLLQTPGQRERLDRLALVTGAHGSAELLASLRDFSRMNLMSILQIDAEHLDLQTDLMLEFAIGGMLAILRRWPELSDHIETEDLLNDDAAALAMSMYLSLSKTDMLGYWRRVFNPSVAPRIQ</sequence>
<dbReference type="GeneID" id="303204032"/>
<dbReference type="Proteomes" id="UP000029093">
    <property type="component" value="Unassembled WGS sequence"/>
</dbReference>
<keyword evidence="1 2" id="KW-0238">DNA-binding</keyword>
<reference evidence="5 7" key="2">
    <citation type="submission" date="2020-04" db="EMBL/GenBank/DDBJ databases">
        <authorList>
            <person name="Hitch T.C.A."/>
            <person name="Wylensek D."/>
            <person name="Clavel T."/>
        </authorList>
    </citation>
    <scope>NUCLEOTIDE SEQUENCE [LARGE SCALE GENOMIC DNA]</scope>
    <source>
        <strain evidence="5 7">WCA-130-P53-4B</strain>
    </source>
</reference>
<evidence type="ECO:0000313" key="7">
    <source>
        <dbReference type="Proteomes" id="UP000583419"/>
    </source>
</evidence>
<keyword evidence="6" id="KW-1185">Reference proteome</keyword>
<dbReference type="OrthoDB" id="9810250at2"/>
<dbReference type="PANTHER" id="PTHR43479:SF11">
    <property type="entry name" value="ACREF_ENVCD OPERON REPRESSOR-RELATED"/>
    <property type="match status" value="1"/>
</dbReference>
<dbReference type="PROSITE" id="PS50977">
    <property type="entry name" value="HTH_TETR_2"/>
    <property type="match status" value="1"/>
</dbReference>
<evidence type="ECO:0000313" key="4">
    <source>
        <dbReference type="EMBL" id="KFI47351.1"/>
    </source>
</evidence>
<evidence type="ECO:0000313" key="6">
    <source>
        <dbReference type="Proteomes" id="UP000029093"/>
    </source>
</evidence>
<proteinExistence type="predicted"/>
<dbReference type="InterPro" id="IPR001647">
    <property type="entry name" value="HTH_TetR"/>
</dbReference>
<name>A0A086ZLF1_9BIFI</name>
<dbReference type="Proteomes" id="UP000583419">
    <property type="component" value="Unassembled WGS sequence"/>
</dbReference>
<comment type="caution">
    <text evidence="4">The sequence shown here is derived from an EMBL/GenBank/DDBJ whole genome shotgun (WGS) entry which is preliminary data.</text>
</comment>
<accession>A0A086ZLF1</accession>